<keyword evidence="5" id="KW-0539">Nucleus</keyword>
<reference evidence="7" key="2">
    <citation type="journal article" date="2020" name="Nat. Commun.">
        <title>Large-scale genome sequencing of mycorrhizal fungi provides insights into the early evolution of symbiotic traits.</title>
        <authorList>
            <person name="Miyauchi S."/>
            <person name="Kiss E."/>
            <person name="Kuo A."/>
            <person name="Drula E."/>
            <person name="Kohler A."/>
            <person name="Sanchez-Garcia M."/>
            <person name="Morin E."/>
            <person name="Andreopoulos B."/>
            <person name="Barry K.W."/>
            <person name="Bonito G."/>
            <person name="Buee M."/>
            <person name="Carver A."/>
            <person name="Chen C."/>
            <person name="Cichocki N."/>
            <person name="Clum A."/>
            <person name="Culley D."/>
            <person name="Crous P.W."/>
            <person name="Fauchery L."/>
            <person name="Girlanda M."/>
            <person name="Hayes R.D."/>
            <person name="Keri Z."/>
            <person name="LaButti K."/>
            <person name="Lipzen A."/>
            <person name="Lombard V."/>
            <person name="Magnuson J."/>
            <person name="Maillard F."/>
            <person name="Murat C."/>
            <person name="Nolan M."/>
            <person name="Ohm R.A."/>
            <person name="Pangilinan J."/>
            <person name="Pereira M.F."/>
            <person name="Perotto S."/>
            <person name="Peter M."/>
            <person name="Pfister S."/>
            <person name="Riley R."/>
            <person name="Sitrit Y."/>
            <person name="Stielow J.B."/>
            <person name="Szollosi G."/>
            <person name="Zifcakova L."/>
            <person name="Stursova M."/>
            <person name="Spatafora J.W."/>
            <person name="Tedersoo L."/>
            <person name="Vaario L.M."/>
            <person name="Yamada A."/>
            <person name="Yan M."/>
            <person name="Wang P."/>
            <person name="Xu J."/>
            <person name="Bruns T."/>
            <person name="Baldrian P."/>
            <person name="Vilgalys R."/>
            <person name="Dunand C."/>
            <person name="Henrissat B."/>
            <person name="Grigoriev I.V."/>
            <person name="Hibbett D."/>
            <person name="Nagy L.G."/>
            <person name="Martin F.M."/>
        </authorList>
    </citation>
    <scope>NUCLEOTIDE SEQUENCE</scope>
    <source>
        <strain evidence="7">Prilba</strain>
    </source>
</reference>
<evidence type="ECO:0000313" key="8">
    <source>
        <dbReference type="Proteomes" id="UP000759537"/>
    </source>
</evidence>
<dbReference type="OrthoDB" id="10261040at2759"/>
<feature type="region of interest" description="Disordered" evidence="6">
    <location>
        <begin position="99"/>
        <end position="135"/>
    </location>
</feature>
<dbReference type="InterPro" id="IPR021627">
    <property type="entry name" value="Mediator_Med27"/>
</dbReference>
<evidence type="ECO:0000256" key="1">
    <source>
        <dbReference type="ARBA" id="ARBA00004123"/>
    </source>
</evidence>
<evidence type="ECO:0008006" key="9">
    <source>
        <dbReference type="Google" id="ProtNLM"/>
    </source>
</evidence>
<evidence type="ECO:0000256" key="5">
    <source>
        <dbReference type="ARBA" id="ARBA00023242"/>
    </source>
</evidence>
<evidence type="ECO:0000256" key="6">
    <source>
        <dbReference type="SAM" id="MobiDB-lite"/>
    </source>
</evidence>
<feature type="region of interest" description="Disordered" evidence="6">
    <location>
        <begin position="1"/>
        <end position="25"/>
    </location>
</feature>
<dbReference type="PANTHER" id="PTHR13130:SF4">
    <property type="entry name" value="MEDIATOR OF RNA POLYMERASE II TRANSCRIPTION SUBUNIT 27"/>
    <property type="match status" value="1"/>
</dbReference>
<reference evidence="7" key="1">
    <citation type="submission" date="2019-10" db="EMBL/GenBank/DDBJ databases">
        <authorList>
            <consortium name="DOE Joint Genome Institute"/>
            <person name="Kuo A."/>
            <person name="Miyauchi S."/>
            <person name="Kiss E."/>
            <person name="Drula E."/>
            <person name="Kohler A."/>
            <person name="Sanchez-Garcia M."/>
            <person name="Andreopoulos B."/>
            <person name="Barry K.W."/>
            <person name="Bonito G."/>
            <person name="Buee M."/>
            <person name="Carver A."/>
            <person name="Chen C."/>
            <person name="Cichocki N."/>
            <person name="Clum A."/>
            <person name="Culley D."/>
            <person name="Crous P.W."/>
            <person name="Fauchery L."/>
            <person name="Girlanda M."/>
            <person name="Hayes R."/>
            <person name="Keri Z."/>
            <person name="LaButti K."/>
            <person name="Lipzen A."/>
            <person name="Lombard V."/>
            <person name="Magnuson J."/>
            <person name="Maillard F."/>
            <person name="Morin E."/>
            <person name="Murat C."/>
            <person name="Nolan M."/>
            <person name="Ohm R."/>
            <person name="Pangilinan J."/>
            <person name="Pereira M."/>
            <person name="Perotto S."/>
            <person name="Peter M."/>
            <person name="Riley R."/>
            <person name="Sitrit Y."/>
            <person name="Stielow B."/>
            <person name="Szollosi G."/>
            <person name="Zifcakova L."/>
            <person name="Stursova M."/>
            <person name="Spatafora J.W."/>
            <person name="Tedersoo L."/>
            <person name="Vaario L.-M."/>
            <person name="Yamada A."/>
            <person name="Yan M."/>
            <person name="Wang P."/>
            <person name="Xu J."/>
            <person name="Bruns T."/>
            <person name="Baldrian P."/>
            <person name="Vilgalys R."/>
            <person name="Henrissat B."/>
            <person name="Grigoriev I.V."/>
            <person name="Hibbett D."/>
            <person name="Nagy L.G."/>
            <person name="Martin F.M."/>
        </authorList>
    </citation>
    <scope>NUCLEOTIDE SEQUENCE</scope>
    <source>
        <strain evidence="7">Prilba</strain>
    </source>
</reference>
<evidence type="ECO:0000256" key="2">
    <source>
        <dbReference type="ARBA" id="ARBA00008048"/>
    </source>
</evidence>
<sequence>MATTVGNATEAVNSESSVEDQQSAVSNVQSQIDQLADLCKRLQTLRQLPGGVLRSELVSGPNQVLQTLTLKDIFGKSAEDLRTLHAAAIEGKVQDALRAAEDSERRDGTDIKDFCEREDQKKRRSPTPESPRPYLPLLQKVANPFPPLPTGTLPLTLKDLPTYVREFNATHAKKVLLHVYLAPGHESRSITVPVILRFLIPNVLRAFITLGHEEGIVGAVPEMPGLIVESFTVFGSREKKPPHSQSEFIIFQKLSQWVVRALQSSPRVPMQSFMDMLVAYENLFLDTCPLCKRFLSAEGYLPPVARVRQDDGTWEPQHGTCVQN</sequence>
<dbReference type="PANTHER" id="PTHR13130">
    <property type="entry name" value="34 KDA TRANSCRIPTIONAL CO-ACTIVATOR-RELATED"/>
    <property type="match status" value="1"/>
</dbReference>
<name>A0A9P5MZL8_9AGAM</name>
<dbReference type="GO" id="GO:0003713">
    <property type="term" value="F:transcription coactivator activity"/>
    <property type="evidence" value="ECO:0007669"/>
    <property type="project" value="TreeGrafter"/>
</dbReference>
<gene>
    <name evidence="7" type="ORF">DFH94DRAFT_372973</name>
</gene>
<dbReference type="Proteomes" id="UP000759537">
    <property type="component" value="Unassembled WGS sequence"/>
</dbReference>
<accession>A0A9P5MZL8</accession>
<protein>
    <recommendedName>
        <fullName evidence="9">Mediator complex subunit 27</fullName>
    </recommendedName>
</protein>
<dbReference type="GO" id="GO:0006357">
    <property type="term" value="P:regulation of transcription by RNA polymerase II"/>
    <property type="evidence" value="ECO:0007669"/>
    <property type="project" value="TreeGrafter"/>
</dbReference>
<comment type="subcellular location">
    <subcellularLocation>
        <location evidence="1">Nucleus</location>
    </subcellularLocation>
</comment>
<comment type="caution">
    <text evidence="7">The sequence shown here is derived from an EMBL/GenBank/DDBJ whole genome shotgun (WGS) entry which is preliminary data.</text>
</comment>
<organism evidence="7 8">
    <name type="scientific">Russula ochroleuca</name>
    <dbReference type="NCBI Taxonomy" id="152965"/>
    <lineage>
        <taxon>Eukaryota</taxon>
        <taxon>Fungi</taxon>
        <taxon>Dikarya</taxon>
        <taxon>Basidiomycota</taxon>
        <taxon>Agaricomycotina</taxon>
        <taxon>Agaricomycetes</taxon>
        <taxon>Russulales</taxon>
        <taxon>Russulaceae</taxon>
        <taxon>Russula</taxon>
    </lineage>
</organism>
<evidence type="ECO:0000256" key="3">
    <source>
        <dbReference type="ARBA" id="ARBA00023015"/>
    </source>
</evidence>
<feature type="compositionally biased region" description="Basic and acidic residues" evidence="6">
    <location>
        <begin position="99"/>
        <end position="121"/>
    </location>
</feature>
<dbReference type="AlphaFoldDB" id="A0A9P5MZL8"/>
<keyword evidence="3" id="KW-0805">Transcription regulation</keyword>
<dbReference type="EMBL" id="WHVB01000005">
    <property type="protein sequence ID" value="KAF8482608.1"/>
    <property type="molecule type" value="Genomic_DNA"/>
</dbReference>
<comment type="similarity">
    <text evidence="2">Belongs to the Mediator complex subunit 27 family.</text>
</comment>
<keyword evidence="4" id="KW-0804">Transcription</keyword>
<evidence type="ECO:0000256" key="4">
    <source>
        <dbReference type="ARBA" id="ARBA00023163"/>
    </source>
</evidence>
<keyword evidence="8" id="KW-1185">Reference proteome</keyword>
<proteinExistence type="inferred from homology"/>
<dbReference type="Pfam" id="PF11571">
    <property type="entry name" value="Med27"/>
    <property type="match status" value="1"/>
</dbReference>
<dbReference type="GO" id="GO:0016592">
    <property type="term" value="C:mediator complex"/>
    <property type="evidence" value="ECO:0007669"/>
    <property type="project" value="InterPro"/>
</dbReference>
<evidence type="ECO:0000313" key="7">
    <source>
        <dbReference type="EMBL" id="KAF8482608.1"/>
    </source>
</evidence>